<dbReference type="GO" id="GO:1990904">
    <property type="term" value="C:ribonucleoprotein complex"/>
    <property type="evidence" value="ECO:0007669"/>
    <property type="project" value="UniProtKB-KW"/>
</dbReference>
<dbReference type="NCBIfam" id="TIGR01032">
    <property type="entry name" value="rplT_bact"/>
    <property type="match status" value="1"/>
</dbReference>
<dbReference type="InterPro" id="IPR035566">
    <property type="entry name" value="Ribosomal_protein_bL20_C"/>
</dbReference>
<protein>
    <recommendedName>
        <fullName evidence="6 7">Large ribosomal subunit protein bL20</fullName>
    </recommendedName>
</protein>
<evidence type="ECO:0000256" key="1">
    <source>
        <dbReference type="ARBA" id="ARBA00007698"/>
    </source>
</evidence>
<evidence type="ECO:0000256" key="4">
    <source>
        <dbReference type="ARBA" id="ARBA00022980"/>
    </source>
</evidence>
<dbReference type="Gene3D" id="6.10.160.10">
    <property type="match status" value="1"/>
</dbReference>
<evidence type="ECO:0000256" key="5">
    <source>
        <dbReference type="ARBA" id="ARBA00023274"/>
    </source>
</evidence>
<dbReference type="SUPFAM" id="SSF74731">
    <property type="entry name" value="Ribosomal protein L20"/>
    <property type="match status" value="1"/>
</dbReference>
<evidence type="ECO:0000256" key="6">
    <source>
        <dbReference type="ARBA" id="ARBA00035172"/>
    </source>
</evidence>
<evidence type="ECO:0000256" key="2">
    <source>
        <dbReference type="ARBA" id="ARBA00022730"/>
    </source>
</evidence>
<gene>
    <name evidence="7" type="primary">rplT</name>
    <name evidence="10" type="ORF">FRUB_06118</name>
    <name evidence="9" type="ORF">FRUB_06409</name>
</gene>
<reference evidence="11" key="1">
    <citation type="submission" date="2017-06" db="EMBL/GenBank/DDBJ databases">
        <title>Genome analysis of Fimbriiglobus ruber SP5, the first member of the order Planctomycetales with confirmed chitinolytic capability.</title>
        <authorList>
            <person name="Ravin N.V."/>
            <person name="Rakitin A.L."/>
            <person name="Ivanova A.A."/>
            <person name="Beletsky A.V."/>
            <person name="Kulichevskaya I.S."/>
            <person name="Mardanov A.V."/>
            <person name="Dedysh S.N."/>
        </authorList>
    </citation>
    <scope>NUCLEOTIDE SEQUENCE [LARGE SCALE GENOMIC DNA]</scope>
    <source>
        <strain evidence="11">SP5</strain>
    </source>
</reference>
<dbReference type="Pfam" id="PF00453">
    <property type="entry name" value="Ribosomal_L20"/>
    <property type="match status" value="1"/>
</dbReference>
<dbReference type="EMBL" id="NIDE01000011">
    <property type="protein sequence ID" value="OWK39036.1"/>
    <property type="molecule type" value="Genomic_DNA"/>
</dbReference>
<keyword evidence="2 7" id="KW-0699">rRNA-binding</keyword>
<dbReference type="CDD" id="cd07026">
    <property type="entry name" value="Ribosomal_L20"/>
    <property type="match status" value="1"/>
</dbReference>
<dbReference type="GO" id="GO:0003735">
    <property type="term" value="F:structural constituent of ribosome"/>
    <property type="evidence" value="ECO:0007669"/>
    <property type="project" value="InterPro"/>
</dbReference>
<dbReference type="InterPro" id="IPR049946">
    <property type="entry name" value="RIBOSOMAL_L20_CS"/>
</dbReference>
<evidence type="ECO:0000313" key="9">
    <source>
        <dbReference type="EMBL" id="OWK37289.1"/>
    </source>
</evidence>
<dbReference type="PROSITE" id="PS00937">
    <property type="entry name" value="RIBOSOMAL_L20"/>
    <property type="match status" value="1"/>
</dbReference>
<evidence type="ECO:0000256" key="8">
    <source>
        <dbReference type="RuleBase" id="RU000560"/>
    </source>
</evidence>
<dbReference type="RefSeq" id="WP_088257029.1">
    <property type="nucleotide sequence ID" value="NZ_NIDE01000011.1"/>
</dbReference>
<proteinExistence type="inferred from homology"/>
<dbReference type="OrthoDB" id="9808966at2"/>
<evidence type="ECO:0000256" key="3">
    <source>
        <dbReference type="ARBA" id="ARBA00022884"/>
    </source>
</evidence>
<dbReference type="PANTHER" id="PTHR10986">
    <property type="entry name" value="39S RIBOSOMAL PROTEIN L20"/>
    <property type="match status" value="1"/>
</dbReference>
<dbReference type="EMBL" id="NIDE01000014">
    <property type="protein sequence ID" value="OWK37289.1"/>
    <property type="molecule type" value="Genomic_DNA"/>
</dbReference>
<comment type="similarity">
    <text evidence="1 7 8">Belongs to the bacterial ribosomal protein bL20 family.</text>
</comment>
<name>A0A225DNI9_9BACT</name>
<dbReference type="GO" id="GO:0000027">
    <property type="term" value="P:ribosomal large subunit assembly"/>
    <property type="evidence" value="ECO:0007669"/>
    <property type="project" value="UniProtKB-UniRule"/>
</dbReference>
<evidence type="ECO:0000313" key="11">
    <source>
        <dbReference type="Proteomes" id="UP000214646"/>
    </source>
</evidence>
<dbReference type="Proteomes" id="UP000214646">
    <property type="component" value="Unassembled WGS sequence"/>
</dbReference>
<evidence type="ECO:0000313" key="10">
    <source>
        <dbReference type="EMBL" id="OWK39036.1"/>
    </source>
</evidence>
<dbReference type="HAMAP" id="MF_00382">
    <property type="entry name" value="Ribosomal_bL20"/>
    <property type="match status" value="1"/>
</dbReference>
<dbReference type="InterPro" id="IPR005813">
    <property type="entry name" value="Ribosomal_bL20"/>
</dbReference>
<dbReference type="Gene3D" id="1.10.1900.20">
    <property type="entry name" value="Ribosomal protein L20"/>
    <property type="match status" value="1"/>
</dbReference>
<keyword evidence="5 7" id="KW-0687">Ribonucleoprotein</keyword>
<dbReference type="GO" id="GO:0005840">
    <property type="term" value="C:ribosome"/>
    <property type="evidence" value="ECO:0007669"/>
    <property type="project" value="UniProtKB-KW"/>
</dbReference>
<comment type="function">
    <text evidence="7 8">Binds directly to 23S ribosomal RNA and is necessary for the in vitro assembly process of the 50S ribosomal subunit. It is not involved in the protein synthesizing functions of that subunit.</text>
</comment>
<organism evidence="10 11">
    <name type="scientific">Fimbriiglobus ruber</name>
    <dbReference type="NCBI Taxonomy" id="1908690"/>
    <lineage>
        <taxon>Bacteria</taxon>
        <taxon>Pseudomonadati</taxon>
        <taxon>Planctomycetota</taxon>
        <taxon>Planctomycetia</taxon>
        <taxon>Gemmatales</taxon>
        <taxon>Gemmataceae</taxon>
        <taxon>Fimbriiglobus</taxon>
    </lineage>
</organism>
<dbReference type="FunFam" id="1.10.1900.20:FF:000001">
    <property type="entry name" value="50S ribosomal protein L20"/>
    <property type="match status" value="1"/>
</dbReference>
<accession>A0A225DNI9</accession>
<keyword evidence="3 7" id="KW-0694">RNA-binding</keyword>
<keyword evidence="11" id="KW-1185">Reference proteome</keyword>
<dbReference type="GO" id="GO:0019843">
    <property type="term" value="F:rRNA binding"/>
    <property type="evidence" value="ECO:0007669"/>
    <property type="project" value="UniProtKB-UniRule"/>
</dbReference>
<keyword evidence="4 7" id="KW-0689">Ribosomal protein</keyword>
<dbReference type="PRINTS" id="PR00062">
    <property type="entry name" value="RIBOSOMALL20"/>
</dbReference>
<reference evidence="10" key="2">
    <citation type="journal article" date="2018" name="Appl. Environ. Microbiol.">
        <title>Genome Analysis of Fimbriiglobus ruber SP5(T), a Planctomycete with Confirmed Chitinolytic Capability.</title>
        <authorList>
            <person name="Ravin N.V."/>
            <person name="Rakitin A.L."/>
            <person name="Ivanova A.A."/>
            <person name="Beletsky A.V."/>
            <person name="Kulichevskaya I.S."/>
            <person name="Mardanov A.V."/>
            <person name="Dedysh S.N."/>
        </authorList>
    </citation>
    <scope>NUCLEOTIDE SEQUENCE</scope>
    <source>
        <strain evidence="10">SP5</strain>
    </source>
</reference>
<sequence length="131" mass="15159">MVRAGSGKTLAARRKRTRKLTKGFRLSRHNLYRQAISTLIRARAYAFRDRKAKKRQYRRLWIIRINAACRMRGLRYSEFIHGLQRALVVLDRKSLSEIAIHDPAAFDQLVELAKKNLHPDLAKQHAAAAKA</sequence>
<comment type="caution">
    <text evidence="10">The sequence shown here is derived from an EMBL/GenBank/DDBJ whole genome shotgun (WGS) entry which is preliminary data.</text>
</comment>
<evidence type="ECO:0000256" key="7">
    <source>
        <dbReference type="HAMAP-Rule" id="MF_00382"/>
    </source>
</evidence>
<dbReference type="AlphaFoldDB" id="A0A225DNI9"/>
<dbReference type="GO" id="GO:0006412">
    <property type="term" value="P:translation"/>
    <property type="evidence" value="ECO:0007669"/>
    <property type="project" value="InterPro"/>
</dbReference>